<gene>
    <name evidence="2" type="ORF">N7498_008465</name>
</gene>
<dbReference type="OrthoDB" id="4368902at2759"/>
<name>A0A9W9JFH7_9EURO</name>
<dbReference type="RefSeq" id="XP_058305515.1">
    <property type="nucleotide sequence ID" value="XM_058455527.1"/>
</dbReference>
<comment type="caution">
    <text evidence="2">The sequence shown here is derived from an EMBL/GenBank/DDBJ whole genome shotgun (WGS) entry which is preliminary data.</text>
</comment>
<evidence type="ECO:0000313" key="3">
    <source>
        <dbReference type="Proteomes" id="UP001150904"/>
    </source>
</evidence>
<feature type="compositionally biased region" description="Basic and acidic residues" evidence="1">
    <location>
        <begin position="232"/>
        <end position="267"/>
    </location>
</feature>
<dbReference type="GeneID" id="83182828"/>
<reference evidence="2" key="2">
    <citation type="journal article" date="2023" name="IMA Fungus">
        <title>Comparative genomic study of the Penicillium genus elucidates a diverse pangenome and 15 lateral gene transfer events.</title>
        <authorList>
            <person name="Petersen C."/>
            <person name="Sorensen T."/>
            <person name="Nielsen M.R."/>
            <person name="Sondergaard T.E."/>
            <person name="Sorensen J.L."/>
            <person name="Fitzpatrick D.A."/>
            <person name="Frisvad J.C."/>
            <person name="Nielsen K.L."/>
        </authorList>
    </citation>
    <scope>NUCLEOTIDE SEQUENCE</scope>
    <source>
        <strain evidence="2">IBT 15544</strain>
    </source>
</reference>
<evidence type="ECO:0000313" key="2">
    <source>
        <dbReference type="EMBL" id="KAJ5195027.1"/>
    </source>
</evidence>
<reference evidence="2" key="1">
    <citation type="submission" date="2022-12" db="EMBL/GenBank/DDBJ databases">
        <authorList>
            <person name="Petersen C."/>
        </authorList>
    </citation>
    <scope>NUCLEOTIDE SEQUENCE</scope>
    <source>
        <strain evidence="2">IBT 15544</strain>
    </source>
</reference>
<protein>
    <submittedName>
        <fullName evidence="2">Uncharacterized protein</fullName>
    </submittedName>
</protein>
<feature type="compositionally biased region" description="Low complexity" evidence="1">
    <location>
        <begin position="217"/>
        <end position="231"/>
    </location>
</feature>
<proteinExistence type="predicted"/>
<accession>A0A9W9JFH7</accession>
<keyword evidence="3" id="KW-1185">Reference proteome</keyword>
<dbReference type="Proteomes" id="UP001150904">
    <property type="component" value="Unassembled WGS sequence"/>
</dbReference>
<organism evidence="2 3">
    <name type="scientific">Penicillium cinerascens</name>
    <dbReference type="NCBI Taxonomy" id="70096"/>
    <lineage>
        <taxon>Eukaryota</taxon>
        <taxon>Fungi</taxon>
        <taxon>Dikarya</taxon>
        <taxon>Ascomycota</taxon>
        <taxon>Pezizomycotina</taxon>
        <taxon>Eurotiomycetes</taxon>
        <taxon>Eurotiomycetidae</taxon>
        <taxon>Eurotiales</taxon>
        <taxon>Aspergillaceae</taxon>
        <taxon>Penicillium</taxon>
    </lineage>
</organism>
<dbReference type="AlphaFoldDB" id="A0A9W9JFH7"/>
<feature type="region of interest" description="Disordered" evidence="1">
    <location>
        <begin position="213"/>
        <end position="279"/>
    </location>
</feature>
<evidence type="ECO:0000256" key="1">
    <source>
        <dbReference type="SAM" id="MobiDB-lite"/>
    </source>
</evidence>
<dbReference type="EMBL" id="JAPQKR010000015">
    <property type="protein sequence ID" value="KAJ5195027.1"/>
    <property type="molecule type" value="Genomic_DNA"/>
</dbReference>
<sequence length="298" mass="34747">MLTARQNFKPCEGYGTDDREHKRLHFIGSKGWVATFVVADLILAEYNLRGSVQRAASLVQSCRALRERKRNKKEDARLLEYDKTLMKLRRIINIYELALYEQQATLPEDLRPTYEFLTRNPVWYLRKELIDDCIAKGGCCSRECRCCENRHLHRKSRKGTGHCTAECRCCEDHRGFEYTEKEKSNITDQLRRMLNHRGPGFVLRMAEAYFSAPDIPEPTSSKPTSESTSEPTAKEKLSEIPNKEEKEKEEREKDEKEKDENDKDEKSSTASDFEDVEPLIGESEGIKDFKWKGLFKKY</sequence>